<keyword evidence="5" id="KW-0808">Transferase</keyword>
<name>A0A1Q2SL32_9GAMM</name>
<protein>
    <recommendedName>
        <fullName evidence="4">2-amino-4-hydroxy-6-hydroxymethyldihydropteridine pyrophosphokinase</fullName>
        <ecNumber evidence="3">2.7.6.3</ecNumber>
    </recommendedName>
    <alternativeName>
        <fullName evidence="11">6-hydroxymethyl-7,8-dihydropterin pyrophosphokinase</fullName>
    </alternativeName>
    <alternativeName>
        <fullName evidence="12">7,8-dihydro-6-hydroxymethylpterin-pyrophosphokinase</fullName>
    </alternativeName>
</protein>
<dbReference type="UniPathway" id="UPA00077">
    <property type="reaction ID" value="UER00155"/>
</dbReference>
<evidence type="ECO:0000256" key="10">
    <source>
        <dbReference type="ARBA" id="ARBA00029409"/>
    </source>
</evidence>
<dbReference type="Pfam" id="PF01288">
    <property type="entry name" value="HPPK"/>
    <property type="match status" value="1"/>
</dbReference>
<reference evidence="14 15" key="1">
    <citation type="journal article" date="2017" name="ISME J.">
        <title>An acid-tolerant ammonia-oxidizing ?-proteobacterium from soil.</title>
        <authorList>
            <person name="Hayatsu M."/>
            <person name="Tago K."/>
            <person name="Uchiyama I."/>
            <person name="Toyoda A."/>
            <person name="Wang Y."/>
            <person name="Shimomura Y."/>
            <person name="Okubo T."/>
            <person name="Kurisu F."/>
            <person name="Hirono Y."/>
            <person name="Nonaka K."/>
            <person name="Akiyama H."/>
            <person name="Itoh T."/>
            <person name="Takami H."/>
        </authorList>
    </citation>
    <scope>NUCLEOTIDE SEQUENCE [LARGE SCALE GENOMIC DNA]</scope>
    <source>
        <strain evidence="14 15">TAO100</strain>
    </source>
</reference>
<evidence type="ECO:0000256" key="11">
    <source>
        <dbReference type="ARBA" id="ARBA00029766"/>
    </source>
</evidence>
<evidence type="ECO:0000256" key="2">
    <source>
        <dbReference type="ARBA" id="ARBA00005810"/>
    </source>
</evidence>
<comment type="function">
    <text evidence="10">Catalyzes the transfer of pyrophosphate from adenosine triphosphate (ATP) to 6-hydroxymethyl-7,8-dihydropterin, an enzymatic step in folate biosynthesis pathway.</text>
</comment>
<dbReference type="PANTHER" id="PTHR43071:SF1">
    <property type="entry name" value="2-AMINO-4-HYDROXY-6-HYDROXYMETHYLDIHYDROPTERIDINE PYROPHOSPHOKINASE"/>
    <property type="match status" value="1"/>
</dbReference>
<dbReference type="RefSeq" id="WP_096526447.1">
    <property type="nucleotide sequence ID" value="NZ_AP014836.1"/>
</dbReference>
<evidence type="ECO:0000256" key="5">
    <source>
        <dbReference type="ARBA" id="ARBA00022679"/>
    </source>
</evidence>
<evidence type="ECO:0000313" key="14">
    <source>
        <dbReference type="EMBL" id="BAW79838.1"/>
    </source>
</evidence>
<evidence type="ECO:0000256" key="6">
    <source>
        <dbReference type="ARBA" id="ARBA00022741"/>
    </source>
</evidence>
<dbReference type="OrthoDB" id="9808041at2"/>
<gene>
    <name evidence="14" type="ORF">TAO_0468</name>
</gene>
<dbReference type="EC" id="2.7.6.3" evidence="3"/>
<accession>A0A1Q2SL32</accession>
<keyword evidence="7 14" id="KW-0418">Kinase</keyword>
<dbReference type="InterPro" id="IPR000550">
    <property type="entry name" value="Hppk"/>
</dbReference>
<dbReference type="GO" id="GO:0046654">
    <property type="term" value="P:tetrahydrofolate biosynthetic process"/>
    <property type="evidence" value="ECO:0007669"/>
    <property type="project" value="UniProtKB-UniPathway"/>
</dbReference>
<dbReference type="KEGG" id="ntt:TAO_0468"/>
<dbReference type="GO" id="GO:0005524">
    <property type="term" value="F:ATP binding"/>
    <property type="evidence" value="ECO:0007669"/>
    <property type="project" value="UniProtKB-KW"/>
</dbReference>
<dbReference type="InterPro" id="IPR035907">
    <property type="entry name" value="Hppk_sf"/>
</dbReference>
<evidence type="ECO:0000256" key="9">
    <source>
        <dbReference type="ARBA" id="ARBA00022909"/>
    </source>
</evidence>
<dbReference type="SUPFAM" id="SSF55083">
    <property type="entry name" value="6-hydroxymethyl-7,8-dihydropterin pyrophosphokinase, HPPK"/>
    <property type="match status" value="1"/>
</dbReference>
<comment type="pathway">
    <text evidence="1">Cofactor biosynthesis; tetrahydrofolate biosynthesis; 2-amino-4-hydroxy-6-hydroxymethyl-7,8-dihydropteridine diphosphate from 7,8-dihydroneopterin triphosphate: step 4/4.</text>
</comment>
<evidence type="ECO:0000313" key="15">
    <source>
        <dbReference type="Proteomes" id="UP000243679"/>
    </source>
</evidence>
<dbReference type="PROSITE" id="PS00794">
    <property type="entry name" value="HPPK"/>
    <property type="match status" value="1"/>
</dbReference>
<dbReference type="CDD" id="cd00483">
    <property type="entry name" value="HPPK"/>
    <property type="match status" value="1"/>
</dbReference>
<evidence type="ECO:0000256" key="12">
    <source>
        <dbReference type="ARBA" id="ARBA00033413"/>
    </source>
</evidence>
<keyword evidence="15" id="KW-1185">Reference proteome</keyword>
<proteinExistence type="inferred from homology"/>
<keyword evidence="6" id="KW-0547">Nucleotide-binding</keyword>
<evidence type="ECO:0000256" key="1">
    <source>
        <dbReference type="ARBA" id="ARBA00005051"/>
    </source>
</evidence>
<sequence>MARVYIGLGSNLHQPCWQVGQALSELGALPQTRQVARSKLYRSAPMGPPDQPDYINAVAALDTELNPYDLLTNLQRVEQYHHRIRNRRWGERTLDLDLLLYDDLELSTEELIIPHPGAHERAFVLYPLAEITPSMIIPGRGRVTDLILCLPYSSIQPLKDDDIYYKC</sequence>
<dbReference type="EMBL" id="AP014836">
    <property type="protein sequence ID" value="BAW79838.1"/>
    <property type="molecule type" value="Genomic_DNA"/>
</dbReference>
<evidence type="ECO:0000256" key="4">
    <source>
        <dbReference type="ARBA" id="ARBA00016218"/>
    </source>
</evidence>
<evidence type="ECO:0000256" key="7">
    <source>
        <dbReference type="ARBA" id="ARBA00022777"/>
    </source>
</evidence>
<evidence type="ECO:0000259" key="13">
    <source>
        <dbReference type="PROSITE" id="PS00794"/>
    </source>
</evidence>
<evidence type="ECO:0000256" key="8">
    <source>
        <dbReference type="ARBA" id="ARBA00022840"/>
    </source>
</evidence>
<dbReference type="AlphaFoldDB" id="A0A1Q2SL32"/>
<keyword evidence="8" id="KW-0067">ATP-binding</keyword>
<dbReference type="GO" id="GO:0016301">
    <property type="term" value="F:kinase activity"/>
    <property type="evidence" value="ECO:0007669"/>
    <property type="project" value="UniProtKB-KW"/>
</dbReference>
<dbReference type="Gene3D" id="3.30.70.560">
    <property type="entry name" value="7,8-Dihydro-6-hydroxymethylpterin-pyrophosphokinase HPPK"/>
    <property type="match status" value="1"/>
</dbReference>
<dbReference type="Proteomes" id="UP000243679">
    <property type="component" value="Chromosome"/>
</dbReference>
<dbReference type="GO" id="GO:0046656">
    <property type="term" value="P:folic acid biosynthetic process"/>
    <property type="evidence" value="ECO:0007669"/>
    <property type="project" value="UniProtKB-KW"/>
</dbReference>
<dbReference type="PANTHER" id="PTHR43071">
    <property type="entry name" value="2-AMINO-4-HYDROXY-6-HYDROXYMETHYLDIHYDROPTERIDINE PYROPHOSPHOKINASE"/>
    <property type="match status" value="1"/>
</dbReference>
<evidence type="ECO:0000256" key="3">
    <source>
        <dbReference type="ARBA" id="ARBA00013253"/>
    </source>
</evidence>
<organism evidence="14 15">
    <name type="scientific">Candidatus Nitrosoglobus terrae</name>
    <dbReference type="NCBI Taxonomy" id="1630141"/>
    <lineage>
        <taxon>Bacteria</taxon>
        <taxon>Pseudomonadati</taxon>
        <taxon>Pseudomonadota</taxon>
        <taxon>Gammaproteobacteria</taxon>
        <taxon>Chromatiales</taxon>
        <taxon>Chromatiaceae</taxon>
        <taxon>Candidatus Nitrosoglobus</taxon>
    </lineage>
</organism>
<dbReference type="GO" id="GO:0003848">
    <property type="term" value="F:2-amino-4-hydroxy-6-hydroxymethyldihydropteridine diphosphokinase activity"/>
    <property type="evidence" value="ECO:0007669"/>
    <property type="project" value="UniProtKB-EC"/>
</dbReference>
<comment type="similarity">
    <text evidence="2">Belongs to the HPPK family.</text>
</comment>
<keyword evidence="9" id="KW-0289">Folate biosynthesis</keyword>
<feature type="domain" description="7,8-dihydro-6-hydroxymethylpterin-pyrophosphokinase" evidence="13">
    <location>
        <begin position="88"/>
        <end position="99"/>
    </location>
</feature>
<dbReference type="NCBIfam" id="TIGR01498">
    <property type="entry name" value="folK"/>
    <property type="match status" value="1"/>
</dbReference>